<proteinExistence type="predicted"/>
<dbReference type="EMBL" id="GG657757">
    <property type="protein sequence ID" value="EFL37117.1"/>
    <property type="molecule type" value="Genomic_DNA"/>
</dbReference>
<accession>D9XHT8</accession>
<name>D9XHT8_STRVT</name>
<keyword evidence="2" id="KW-1185">Reference proteome</keyword>
<gene>
    <name evidence="1" type="ORF">SSQG_07635</name>
</gene>
<protein>
    <submittedName>
        <fullName evidence="1">Uncharacterized protein</fullName>
    </submittedName>
</protein>
<dbReference type="Proteomes" id="UP000004184">
    <property type="component" value="Unassembled WGS sequence"/>
</dbReference>
<dbReference type="eggNOG" id="ENOG5032ZST">
    <property type="taxonomic scope" value="Bacteria"/>
</dbReference>
<dbReference type="AlphaFoldDB" id="D9XHT8"/>
<reference evidence="2" key="1">
    <citation type="submission" date="2009-02" db="EMBL/GenBank/DDBJ databases">
        <title>Annotation of Streptomyces viridochromogenes strain DSM 40736.</title>
        <authorList>
            <consortium name="The Broad Institute Genome Sequencing Platform"/>
            <consortium name="Broad Institute Microbial Sequencing Center"/>
            <person name="Fischbach M."/>
            <person name="Godfrey P."/>
            <person name="Ward D."/>
            <person name="Young S."/>
            <person name="Zeng Q."/>
            <person name="Koehrsen M."/>
            <person name="Alvarado L."/>
            <person name="Berlin A.M."/>
            <person name="Bochicchio J."/>
            <person name="Borenstein D."/>
            <person name="Chapman S.B."/>
            <person name="Chen Z."/>
            <person name="Engels R."/>
            <person name="Freedman E."/>
            <person name="Gellesch M."/>
            <person name="Goldberg J."/>
            <person name="Griggs A."/>
            <person name="Gujja S."/>
            <person name="Heilman E.R."/>
            <person name="Heiman D.I."/>
            <person name="Hepburn T.A."/>
            <person name="Howarth C."/>
            <person name="Jen D."/>
            <person name="Larson L."/>
            <person name="Lewis B."/>
            <person name="Mehta T."/>
            <person name="Park D."/>
            <person name="Pearson M."/>
            <person name="Richards J."/>
            <person name="Roberts A."/>
            <person name="Saif S."/>
            <person name="Shea T.D."/>
            <person name="Shenoy N."/>
            <person name="Sisk P."/>
            <person name="Stolte C."/>
            <person name="Sykes S.N."/>
            <person name="Thomson T."/>
            <person name="Walk T."/>
            <person name="White J."/>
            <person name="Yandava C."/>
            <person name="Straight P."/>
            <person name="Clardy J."/>
            <person name="Hung D."/>
            <person name="Kolter R."/>
            <person name="Mekalanos J."/>
            <person name="Walker S."/>
            <person name="Walsh C.T."/>
            <person name="Wieland-Brown L.C."/>
            <person name="Haas B."/>
            <person name="Nusbaum C."/>
            <person name="Birren B."/>
        </authorList>
    </citation>
    <scope>NUCLEOTIDE SEQUENCE [LARGE SCALE GENOMIC DNA]</scope>
    <source>
        <strain evidence="2">DSM 40736 / JCM 4977 / BCRC 1201 / Tue 494</strain>
    </source>
</reference>
<dbReference type="HOGENOM" id="CLU_1008037_0_0_11"/>
<evidence type="ECO:0000313" key="1">
    <source>
        <dbReference type="EMBL" id="EFL37117.1"/>
    </source>
</evidence>
<sequence>MRPFRRCEKIEVVLEKPGRLDRRRGLRTEVRNMAAADPKATHGMLVVGEETAYLSHLPMFMRPHDFQVLLEAAFTNDAGDAQQVYADDRRTTGTAVYTLRPERFVLTELVGTDGQPARTSFTGTLFRGHFERGGTKLLDPVTVEVRNVVHFRRFDHHAVRPTDLTYLAFGKGDEQFLAHLVTMPPDFDHIVAMRQAPGASRAELTDEVLRKGPALAIAARPDGPDDRLREGDQVAADFVGDGPAGSDLRLVTGREFYLEEGELAAGEHSH</sequence>
<organism evidence="1 2">
    <name type="scientific">Streptomyces viridochromogenes (strain DSM 40736 / JCM 4977 / BCRC 1201 / Tue 494)</name>
    <dbReference type="NCBI Taxonomy" id="591159"/>
    <lineage>
        <taxon>Bacteria</taxon>
        <taxon>Bacillati</taxon>
        <taxon>Actinomycetota</taxon>
        <taxon>Actinomycetes</taxon>
        <taxon>Kitasatosporales</taxon>
        <taxon>Streptomycetaceae</taxon>
        <taxon>Streptomyces</taxon>
    </lineage>
</organism>
<dbReference type="STRING" id="591159.SSQG_07635"/>
<evidence type="ECO:0000313" key="2">
    <source>
        <dbReference type="Proteomes" id="UP000004184"/>
    </source>
</evidence>